<evidence type="ECO:0000259" key="8">
    <source>
        <dbReference type="PROSITE" id="PS50893"/>
    </source>
</evidence>
<sequence length="306" mass="33459">MSHVDAEPAMPAERVLQVDNLRIAFAAQSKTPIEVVRGVSFHIDRGETLALVGESGSGKSVTAMTLMRLTEHDGATITDGSIRLRGREGRVMEITRIPLDKMIDVRGADVSIVFQDPMSSLNPVFTVGEQICEAIVQHQGKSMREAEQIALKTLQLVRVPDAARRMKQYPHEFSGGMRQRVMIAMALSCKPSLLILDEPTTALDVTIQAQILDLVRSLQEEIGMSALFITHDMGVVAEVADRVCVMYNGVLVEQGDVFSIFEAPRHEYTKALIAAVPQLGSMAETDMPAKFPLVEFSRDRNAGAGA</sequence>
<dbReference type="CDD" id="cd03257">
    <property type="entry name" value="ABC_NikE_OppD_transporters"/>
    <property type="match status" value="1"/>
</dbReference>
<gene>
    <name evidence="9" type="ORF">R2G56_13720</name>
</gene>
<evidence type="ECO:0000313" key="10">
    <source>
        <dbReference type="Proteomes" id="UP001185659"/>
    </source>
</evidence>
<dbReference type="Pfam" id="PF08352">
    <property type="entry name" value="oligo_HPY"/>
    <property type="match status" value="1"/>
</dbReference>
<reference evidence="9 10" key="1">
    <citation type="submission" date="2023-10" db="EMBL/GenBank/DDBJ databases">
        <authorList>
            <person name="Venkata Ramana C."/>
            <person name="Sasikala C."/>
            <person name="Dhurka M."/>
        </authorList>
    </citation>
    <scope>NUCLEOTIDE SEQUENCE [LARGE SCALE GENOMIC DNA]</scope>
    <source>
        <strain evidence="9 10">KCTC 32151</strain>
    </source>
</reference>
<comment type="similarity">
    <text evidence="2">Belongs to the ABC transporter superfamily.</text>
</comment>
<dbReference type="InterPro" id="IPR050388">
    <property type="entry name" value="ABC_Ni/Peptide_Import"/>
</dbReference>
<dbReference type="RefSeq" id="WP_317561640.1">
    <property type="nucleotide sequence ID" value="NZ_JAWLIP010000006.1"/>
</dbReference>
<accession>A0ABU4AM86</accession>
<keyword evidence="6 9" id="KW-0067">ATP-binding</keyword>
<feature type="domain" description="ABC transporter" evidence="8">
    <location>
        <begin position="16"/>
        <end position="273"/>
    </location>
</feature>
<dbReference type="PANTHER" id="PTHR43297">
    <property type="entry name" value="OLIGOPEPTIDE TRANSPORT ATP-BINDING PROTEIN APPD"/>
    <property type="match status" value="1"/>
</dbReference>
<dbReference type="PROSITE" id="PS00211">
    <property type="entry name" value="ABC_TRANSPORTER_1"/>
    <property type="match status" value="1"/>
</dbReference>
<name>A0ABU4AM86_9HYPH</name>
<dbReference type="PROSITE" id="PS50893">
    <property type="entry name" value="ABC_TRANSPORTER_2"/>
    <property type="match status" value="1"/>
</dbReference>
<comment type="caution">
    <text evidence="9">The sequence shown here is derived from an EMBL/GenBank/DDBJ whole genome shotgun (WGS) entry which is preliminary data.</text>
</comment>
<keyword evidence="5" id="KW-0547">Nucleotide-binding</keyword>
<dbReference type="SMART" id="SM00382">
    <property type="entry name" value="AAA"/>
    <property type="match status" value="1"/>
</dbReference>
<dbReference type="Pfam" id="PF00005">
    <property type="entry name" value="ABC_tran"/>
    <property type="match status" value="1"/>
</dbReference>
<keyword evidence="3" id="KW-0813">Transport</keyword>
<evidence type="ECO:0000256" key="4">
    <source>
        <dbReference type="ARBA" id="ARBA00022475"/>
    </source>
</evidence>
<organism evidence="9 10">
    <name type="scientific">Nitratireductor aquimarinus</name>
    <dbReference type="NCBI Taxonomy" id="889300"/>
    <lineage>
        <taxon>Bacteria</taxon>
        <taxon>Pseudomonadati</taxon>
        <taxon>Pseudomonadota</taxon>
        <taxon>Alphaproteobacteria</taxon>
        <taxon>Hyphomicrobiales</taxon>
        <taxon>Phyllobacteriaceae</taxon>
        <taxon>Nitratireductor</taxon>
    </lineage>
</organism>
<dbReference type="InterPro" id="IPR003439">
    <property type="entry name" value="ABC_transporter-like_ATP-bd"/>
</dbReference>
<dbReference type="EMBL" id="JAWLIP010000006">
    <property type="protein sequence ID" value="MDV6227351.1"/>
    <property type="molecule type" value="Genomic_DNA"/>
</dbReference>
<keyword evidence="4" id="KW-1003">Cell membrane</keyword>
<proteinExistence type="inferred from homology"/>
<dbReference type="InterPro" id="IPR013563">
    <property type="entry name" value="Oligopep_ABC_C"/>
</dbReference>
<evidence type="ECO:0000256" key="1">
    <source>
        <dbReference type="ARBA" id="ARBA00004417"/>
    </source>
</evidence>
<evidence type="ECO:0000313" key="9">
    <source>
        <dbReference type="EMBL" id="MDV6227351.1"/>
    </source>
</evidence>
<evidence type="ECO:0000256" key="6">
    <source>
        <dbReference type="ARBA" id="ARBA00022840"/>
    </source>
</evidence>
<dbReference type="PANTHER" id="PTHR43297:SF2">
    <property type="entry name" value="DIPEPTIDE TRANSPORT ATP-BINDING PROTEIN DPPD"/>
    <property type="match status" value="1"/>
</dbReference>
<evidence type="ECO:0000256" key="5">
    <source>
        <dbReference type="ARBA" id="ARBA00022741"/>
    </source>
</evidence>
<dbReference type="InterPro" id="IPR003593">
    <property type="entry name" value="AAA+_ATPase"/>
</dbReference>
<dbReference type="GO" id="GO:0005524">
    <property type="term" value="F:ATP binding"/>
    <property type="evidence" value="ECO:0007669"/>
    <property type="project" value="UniProtKB-KW"/>
</dbReference>
<dbReference type="SUPFAM" id="SSF52540">
    <property type="entry name" value="P-loop containing nucleoside triphosphate hydrolases"/>
    <property type="match status" value="1"/>
</dbReference>
<keyword evidence="7" id="KW-0472">Membrane</keyword>
<dbReference type="InterPro" id="IPR027417">
    <property type="entry name" value="P-loop_NTPase"/>
</dbReference>
<protein>
    <submittedName>
        <fullName evidence="9">ABC transporter ATP-binding protein</fullName>
    </submittedName>
</protein>
<comment type="subcellular location">
    <subcellularLocation>
        <location evidence="1">Cell inner membrane</location>
        <topology evidence="1">Peripheral membrane protein</topology>
    </subcellularLocation>
</comment>
<evidence type="ECO:0000256" key="3">
    <source>
        <dbReference type="ARBA" id="ARBA00022448"/>
    </source>
</evidence>
<evidence type="ECO:0000256" key="2">
    <source>
        <dbReference type="ARBA" id="ARBA00005417"/>
    </source>
</evidence>
<evidence type="ECO:0000256" key="7">
    <source>
        <dbReference type="ARBA" id="ARBA00023136"/>
    </source>
</evidence>
<keyword evidence="10" id="KW-1185">Reference proteome</keyword>
<dbReference type="Proteomes" id="UP001185659">
    <property type="component" value="Unassembled WGS sequence"/>
</dbReference>
<dbReference type="InterPro" id="IPR017871">
    <property type="entry name" value="ABC_transporter-like_CS"/>
</dbReference>
<dbReference type="Gene3D" id="3.40.50.300">
    <property type="entry name" value="P-loop containing nucleotide triphosphate hydrolases"/>
    <property type="match status" value="1"/>
</dbReference>